<evidence type="ECO:0000313" key="6">
    <source>
        <dbReference type="EMBL" id="NIY47615.1"/>
    </source>
</evidence>
<accession>A0ABX0VKN4</accession>
<dbReference type="PANTHER" id="PTHR36985">
    <property type="entry name" value="TRANSLOCATION AND ASSEMBLY MODULE SUBUNIT TAMB"/>
    <property type="match status" value="1"/>
</dbReference>
<sequence>MSRWKKISLAVLIVVLLLIGAVGFLVGTTTGLHLLFNAANRWVPGLEIGSVTGGWRNLTIKNLRYQQPGVDVNAGEVNLAVKLACLRDSSICVNNFSLKDIDVVVDTKKMPPSAPAEEEEDSGPLNLTTPYPITLSRVALNNVNIKIDNTTVSVMAFTSGLNWQERNLTLTPTNLEGLLIALPKVAKVAQEEVVEPKITNPQPEELPLGETLKKLFENPVLPEMTDVHLPLNLNIQEFRGANLRLTGDTDLLVSSLLLKVSSIDGNVKLDALDVDSSQGLVNASGSAVLRDKWPVDLTLNTTLNIDPVKGEKVKIKIGGELRDVLKVGMNLSGPVDMELTAQTQLAEAGLPLNLEIVSKQLYWPFSGEKAYQADDVKLKFSGKMTDYALSFRTAVKGAQIPPATITLDGKGNEQQLNLDKLSIAALQGHTDLKAVLDWSKAISWRGELKLDGINTAKQYPDWPAKLDGFAKTSGSLYGGTWQMDVPELKLAGNVKQNKVSIAGKLKGNSYMQWNIPGLHLELGRNSADVKGELGPKELALDASIDAPNLDNALPGLGGTAKGTIKARGDVKAPQLLADFTANGLRWQELSIARVLLKGDVKSTDQIGGNLNLRVERIAQPDVNISLVTLEAKGSEKQHQLQLRIQGEPVSGQLSLSGGFDRAEQRWRGSLSDTRFETPVGPWRLNRAIALDYRNKEQKISIGPHCWTNPNAELCVPQTIDAGAKGRAVVNLNRFDLAMLKPFMPETTQASGTFSGRADVSWDSEAGGLPQGQITLNGRGVKVIQDVNDSPLPVSFDTLNLSAELKNNRAQLGWLIRVANNGQFDGQLQITDPEGRRNLAGNVNMRGFDLAIANAIFSRGEKAAGKLNANLRLGGNLARPQMYGQLQLNGVDIDANFMPFDMQPSQVAMNFNGMSSTLVGTVRTKQGDIALSGDADWAQLDNWRARVAAKGSKVRITVPPMVRLDVSPDIVFVATPSLFTLDGSVDIPWARIVVQEVPESSVGVSGDEVMLDKTLRPEKPQTAGIPINSNLIIHVGNNVRMDAFGLKARLNGDLKMVQDRQGLGLNGQINIPEGRYHAYGQDLIVRKGELLFSGPPDQPLLNIEAIRNPEATEDDVIAGVRVTGMADEPKAEIFSDPAMSQQEALSYLLRGQGLDSTGDDGNALTSALVGLGVAQSGQVVGKIGETFGVSNLALDTAGVGDSSQVVVSGYVLPGLQVKYGVGIFDSLATLTLRYRLMPKLYLEAVSGIDQALDVLYQFEF</sequence>
<dbReference type="EMBL" id="SOYS01000003">
    <property type="protein sequence ID" value="NIY47615.1"/>
    <property type="molecule type" value="Genomic_DNA"/>
</dbReference>
<comment type="subcellular location">
    <subcellularLocation>
        <location evidence="1">Membrane</location>
        <topology evidence="1">Single-pass membrane protein</topology>
    </subcellularLocation>
</comment>
<gene>
    <name evidence="6" type="ORF">E2L00_08760</name>
</gene>
<proteinExistence type="predicted"/>
<dbReference type="InterPro" id="IPR007452">
    <property type="entry name" value="TamB_C"/>
</dbReference>
<evidence type="ECO:0000313" key="7">
    <source>
        <dbReference type="Proteomes" id="UP000697927"/>
    </source>
</evidence>
<keyword evidence="2" id="KW-0812">Transmembrane</keyword>
<name>A0ABX0VKN4_9ENTR</name>
<evidence type="ECO:0000256" key="2">
    <source>
        <dbReference type="ARBA" id="ARBA00022692"/>
    </source>
</evidence>
<comment type="caution">
    <text evidence="6">The sequence shown here is derived from an EMBL/GenBank/DDBJ whole genome shotgun (WGS) entry which is preliminary data.</text>
</comment>
<evidence type="ECO:0000256" key="4">
    <source>
        <dbReference type="ARBA" id="ARBA00023136"/>
    </source>
</evidence>
<feature type="domain" description="Translocation and assembly module TamB C-terminal" evidence="5">
    <location>
        <begin position="923"/>
        <end position="1259"/>
    </location>
</feature>
<dbReference type="Proteomes" id="UP000697927">
    <property type="component" value="Unassembled WGS sequence"/>
</dbReference>
<evidence type="ECO:0000256" key="3">
    <source>
        <dbReference type="ARBA" id="ARBA00022989"/>
    </source>
</evidence>
<protein>
    <submittedName>
        <fullName evidence="6">Translocation/assembly module TamB</fullName>
    </submittedName>
</protein>
<dbReference type="RefSeq" id="WP_167609937.1">
    <property type="nucleotide sequence ID" value="NZ_SOYS01000003.1"/>
</dbReference>
<dbReference type="PANTHER" id="PTHR36985:SF1">
    <property type="entry name" value="TRANSLOCATION AND ASSEMBLY MODULE SUBUNIT TAMB"/>
    <property type="match status" value="1"/>
</dbReference>
<keyword evidence="4" id="KW-0472">Membrane</keyword>
<evidence type="ECO:0000256" key="1">
    <source>
        <dbReference type="ARBA" id="ARBA00004167"/>
    </source>
</evidence>
<keyword evidence="3" id="KW-1133">Transmembrane helix</keyword>
<keyword evidence="7" id="KW-1185">Reference proteome</keyword>
<evidence type="ECO:0000259" key="5">
    <source>
        <dbReference type="Pfam" id="PF04357"/>
    </source>
</evidence>
<dbReference type="Pfam" id="PF04357">
    <property type="entry name" value="TamB"/>
    <property type="match status" value="1"/>
</dbReference>
<organism evidence="6 7">
    <name type="scientific">Cedecea colo</name>
    <dbReference type="NCBI Taxonomy" id="2552946"/>
    <lineage>
        <taxon>Bacteria</taxon>
        <taxon>Pseudomonadati</taxon>
        <taxon>Pseudomonadota</taxon>
        <taxon>Gammaproteobacteria</taxon>
        <taxon>Enterobacterales</taxon>
        <taxon>Enterobacteriaceae</taxon>
        <taxon>Cedecea</taxon>
    </lineage>
</organism>
<reference evidence="6 7" key="1">
    <citation type="journal article" date="2020" name="Microorganisms">
        <title>Polyphasic Characterisation of Cedecea colo sp. nov., a New Enteric Bacterium Isolated from the Koala Hindgut.</title>
        <authorList>
            <person name="Boath J.M."/>
            <person name="Dakhal S."/>
            <person name="Van T.T.H."/>
            <person name="Moore R.J."/>
            <person name="Dekiwadia C."/>
            <person name="Macreadie I.G."/>
        </authorList>
    </citation>
    <scope>NUCLEOTIDE SEQUENCE [LARGE SCALE GENOMIC DNA]</scope>
    <source>
        <strain evidence="6 7">ZA</strain>
    </source>
</reference>